<keyword evidence="2" id="KW-1185">Reference proteome</keyword>
<comment type="caution">
    <text evidence="1">The sequence shown here is derived from an EMBL/GenBank/DDBJ whole genome shotgun (WGS) entry which is preliminary data.</text>
</comment>
<name>A0AAN6UEM3_9PEZI</name>
<organism evidence="1 2">
    <name type="scientific">Trichocladium antarcticum</name>
    <dbReference type="NCBI Taxonomy" id="1450529"/>
    <lineage>
        <taxon>Eukaryota</taxon>
        <taxon>Fungi</taxon>
        <taxon>Dikarya</taxon>
        <taxon>Ascomycota</taxon>
        <taxon>Pezizomycotina</taxon>
        <taxon>Sordariomycetes</taxon>
        <taxon>Sordariomycetidae</taxon>
        <taxon>Sordariales</taxon>
        <taxon>Chaetomiaceae</taxon>
        <taxon>Trichocladium</taxon>
    </lineage>
</organism>
<dbReference type="AlphaFoldDB" id="A0AAN6UEM3"/>
<evidence type="ECO:0000313" key="2">
    <source>
        <dbReference type="Proteomes" id="UP001304895"/>
    </source>
</evidence>
<sequence>MRVVVFGLRIGVATGLGSDISVSSRRPEHCLFSGADPPLLRSPADGGCVESSGSFSDAVARGCVCGCVTHCCLFVKDPDKQRSWMLKAPAESNWDRGAEMV</sequence>
<reference evidence="1" key="2">
    <citation type="submission" date="2023-05" db="EMBL/GenBank/DDBJ databases">
        <authorList>
            <consortium name="Lawrence Berkeley National Laboratory"/>
            <person name="Steindorff A."/>
            <person name="Hensen N."/>
            <person name="Bonometti L."/>
            <person name="Westerberg I."/>
            <person name="Brannstrom I.O."/>
            <person name="Guillou S."/>
            <person name="Cros-Aarteil S."/>
            <person name="Calhoun S."/>
            <person name="Haridas S."/>
            <person name="Kuo A."/>
            <person name="Mondo S."/>
            <person name="Pangilinan J."/>
            <person name="Riley R."/>
            <person name="Labutti K."/>
            <person name="Andreopoulos B."/>
            <person name="Lipzen A."/>
            <person name="Chen C."/>
            <person name="Yanf M."/>
            <person name="Daum C."/>
            <person name="Ng V."/>
            <person name="Clum A."/>
            <person name="Ohm R."/>
            <person name="Martin F."/>
            <person name="Silar P."/>
            <person name="Natvig D."/>
            <person name="Lalanne C."/>
            <person name="Gautier V."/>
            <person name="Ament-Velasquez S.L."/>
            <person name="Kruys A."/>
            <person name="Hutchinson M.I."/>
            <person name="Powell A.J."/>
            <person name="Barry K."/>
            <person name="Miller A.N."/>
            <person name="Grigoriev I.V."/>
            <person name="Debuchy R."/>
            <person name="Gladieux P."/>
            <person name="Thoren M.H."/>
            <person name="Johannesson H."/>
        </authorList>
    </citation>
    <scope>NUCLEOTIDE SEQUENCE</scope>
    <source>
        <strain evidence="1">CBS 123565</strain>
    </source>
</reference>
<evidence type="ECO:0000313" key="1">
    <source>
        <dbReference type="EMBL" id="KAK4131260.1"/>
    </source>
</evidence>
<reference evidence="1" key="1">
    <citation type="journal article" date="2023" name="Mol. Phylogenet. Evol.">
        <title>Genome-scale phylogeny and comparative genomics of the fungal order Sordariales.</title>
        <authorList>
            <person name="Hensen N."/>
            <person name="Bonometti L."/>
            <person name="Westerberg I."/>
            <person name="Brannstrom I.O."/>
            <person name="Guillou S."/>
            <person name="Cros-Aarteil S."/>
            <person name="Calhoun S."/>
            <person name="Haridas S."/>
            <person name="Kuo A."/>
            <person name="Mondo S."/>
            <person name="Pangilinan J."/>
            <person name="Riley R."/>
            <person name="LaButti K."/>
            <person name="Andreopoulos B."/>
            <person name="Lipzen A."/>
            <person name="Chen C."/>
            <person name="Yan M."/>
            <person name="Daum C."/>
            <person name="Ng V."/>
            <person name="Clum A."/>
            <person name="Steindorff A."/>
            <person name="Ohm R.A."/>
            <person name="Martin F."/>
            <person name="Silar P."/>
            <person name="Natvig D.O."/>
            <person name="Lalanne C."/>
            <person name="Gautier V."/>
            <person name="Ament-Velasquez S.L."/>
            <person name="Kruys A."/>
            <person name="Hutchinson M.I."/>
            <person name="Powell A.J."/>
            <person name="Barry K."/>
            <person name="Miller A.N."/>
            <person name="Grigoriev I.V."/>
            <person name="Debuchy R."/>
            <person name="Gladieux P."/>
            <person name="Hiltunen Thoren M."/>
            <person name="Johannesson H."/>
        </authorList>
    </citation>
    <scope>NUCLEOTIDE SEQUENCE</scope>
    <source>
        <strain evidence="1">CBS 123565</strain>
    </source>
</reference>
<protein>
    <submittedName>
        <fullName evidence="1">Uncharacterized protein</fullName>
    </submittedName>
</protein>
<gene>
    <name evidence="1" type="ORF">BT67DRAFT_159728</name>
</gene>
<accession>A0AAN6UEM3</accession>
<proteinExistence type="predicted"/>
<dbReference type="EMBL" id="MU853426">
    <property type="protein sequence ID" value="KAK4131260.1"/>
    <property type="molecule type" value="Genomic_DNA"/>
</dbReference>
<dbReference type="Proteomes" id="UP001304895">
    <property type="component" value="Unassembled WGS sequence"/>
</dbReference>